<feature type="compositionally biased region" description="Acidic residues" evidence="1">
    <location>
        <begin position="281"/>
        <end position="300"/>
    </location>
</feature>
<keyword evidence="3" id="KW-0132">Cell division</keyword>
<organism evidence="3 4">
    <name type="scientific">Quillaja saponaria</name>
    <name type="common">Soap bark tree</name>
    <dbReference type="NCBI Taxonomy" id="32244"/>
    <lineage>
        <taxon>Eukaryota</taxon>
        <taxon>Viridiplantae</taxon>
        <taxon>Streptophyta</taxon>
        <taxon>Embryophyta</taxon>
        <taxon>Tracheophyta</taxon>
        <taxon>Spermatophyta</taxon>
        <taxon>Magnoliopsida</taxon>
        <taxon>eudicotyledons</taxon>
        <taxon>Gunneridae</taxon>
        <taxon>Pentapetalae</taxon>
        <taxon>rosids</taxon>
        <taxon>fabids</taxon>
        <taxon>Fabales</taxon>
        <taxon>Quillajaceae</taxon>
        <taxon>Quillaja</taxon>
    </lineage>
</organism>
<keyword evidence="3" id="KW-0131">Cell cycle</keyword>
<dbReference type="PROSITE" id="PS50222">
    <property type="entry name" value="EF_HAND_2"/>
    <property type="match status" value="1"/>
</dbReference>
<dbReference type="KEGG" id="qsa:O6P43_032988"/>
<feature type="region of interest" description="Disordered" evidence="1">
    <location>
        <begin position="1"/>
        <end position="142"/>
    </location>
</feature>
<name>A0AAD7P680_QUISA</name>
<dbReference type="InterPro" id="IPR025224">
    <property type="entry name" value="CCAR1/CCAR2"/>
</dbReference>
<feature type="compositionally biased region" description="Basic and acidic residues" evidence="1">
    <location>
        <begin position="45"/>
        <end position="72"/>
    </location>
</feature>
<protein>
    <submittedName>
        <fullName evidence="3">Cell division cycle and apoptosis regulator protein 1-like</fullName>
    </submittedName>
</protein>
<evidence type="ECO:0000313" key="4">
    <source>
        <dbReference type="Proteomes" id="UP001163823"/>
    </source>
</evidence>
<evidence type="ECO:0000256" key="1">
    <source>
        <dbReference type="SAM" id="MobiDB-lite"/>
    </source>
</evidence>
<feature type="region of interest" description="Disordered" evidence="1">
    <location>
        <begin position="215"/>
        <end position="361"/>
    </location>
</feature>
<feature type="compositionally biased region" description="Basic and acidic residues" evidence="1">
    <location>
        <begin position="236"/>
        <end position="248"/>
    </location>
</feature>
<dbReference type="Proteomes" id="UP001163823">
    <property type="component" value="Chromosome 14"/>
</dbReference>
<feature type="compositionally biased region" description="Basic and acidic residues" evidence="1">
    <location>
        <begin position="258"/>
        <end position="280"/>
    </location>
</feature>
<dbReference type="AlphaFoldDB" id="A0AAD7P680"/>
<proteinExistence type="predicted"/>
<reference evidence="3" key="1">
    <citation type="journal article" date="2023" name="Science">
        <title>Elucidation of the pathway for biosynthesis of saponin adjuvants from the soapbark tree.</title>
        <authorList>
            <person name="Reed J."/>
            <person name="Orme A."/>
            <person name="El-Demerdash A."/>
            <person name="Owen C."/>
            <person name="Martin L.B.B."/>
            <person name="Misra R.C."/>
            <person name="Kikuchi S."/>
            <person name="Rejzek M."/>
            <person name="Martin A.C."/>
            <person name="Harkess A."/>
            <person name="Leebens-Mack J."/>
            <person name="Louveau T."/>
            <person name="Stephenson M.J."/>
            <person name="Osbourn A."/>
        </authorList>
    </citation>
    <scope>NUCLEOTIDE SEQUENCE</scope>
    <source>
        <strain evidence="3">S10</strain>
    </source>
</reference>
<evidence type="ECO:0000259" key="2">
    <source>
        <dbReference type="PROSITE" id="PS50222"/>
    </source>
</evidence>
<dbReference type="Gene3D" id="1.10.238.10">
    <property type="entry name" value="EF-hand"/>
    <property type="match status" value="1"/>
</dbReference>
<dbReference type="FunFam" id="1.10.238.10:FF:000157">
    <property type="entry name" value="ATP/GTP-binding protein family"/>
    <property type="match status" value="1"/>
</dbReference>
<dbReference type="PANTHER" id="PTHR14304">
    <property type="entry name" value="CELL DIVISION CYCLE AND APOPTOSIS REGULATOR PROTEIN"/>
    <property type="match status" value="1"/>
</dbReference>
<dbReference type="GO" id="GO:0006355">
    <property type="term" value="P:regulation of DNA-templated transcription"/>
    <property type="evidence" value="ECO:0007669"/>
    <property type="project" value="InterPro"/>
</dbReference>
<dbReference type="InterPro" id="IPR011992">
    <property type="entry name" value="EF-hand-dom_pair"/>
</dbReference>
<accession>A0AAD7P680</accession>
<keyword evidence="4" id="KW-1185">Reference proteome</keyword>
<feature type="compositionally biased region" description="Basic and acidic residues" evidence="1">
    <location>
        <begin position="87"/>
        <end position="136"/>
    </location>
</feature>
<comment type="caution">
    <text evidence="3">The sequence shown here is derived from an EMBL/GenBank/DDBJ whole genome shotgun (WGS) entry which is preliminary data.</text>
</comment>
<sequence length="449" mass="51395">MVVQAGDTTGGTGKQTADADNVVNPVKKTEKKMITKAKSITPIPKKQDDVVDSSKSEFKSEKEDKKDEKGNGEKAASGSGADMQKGSQRDSHDGKRGNLKDGEKSKDEKDRKEKDESQNKLNKEVKEKRKHEEPPRHPGLILQTKWNKDSKPRTLSLSLDSLLDYTDKDIEESTFELSLFAESLYEMLQYQMGCRILTFLRKLRTKFVMVRYQRKRQRENNHEKGKVKKSQTKRRKTDELPVKNKSTDMETSNAAQPEDEKPMAKDDKSIDKENDVKMEDRSDDDEDPEEDPEEFDETEDGSLQHDSSSGEKNEEPKAIANAEPENVSRNEKEDDSSKEEPKVKAAETNPKSVVSSHQENEGKLDRIKKEITSVKEAAVDKELLQAFRFFDRNRVGYIRVEDMRLVIHNLGKFLSHRDVKELVQSALLESNTGRDDRILYNKLVRMCEL</sequence>
<evidence type="ECO:0000313" key="3">
    <source>
        <dbReference type="EMBL" id="KAJ7943439.1"/>
    </source>
</evidence>
<dbReference type="SUPFAM" id="SSF47473">
    <property type="entry name" value="EF-hand"/>
    <property type="match status" value="1"/>
</dbReference>
<dbReference type="EMBL" id="JARAOO010000014">
    <property type="protein sequence ID" value="KAJ7943439.1"/>
    <property type="molecule type" value="Genomic_DNA"/>
</dbReference>
<dbReference type="InterPro" id="IPR045353">
    <property type="entry name" value="LAIKA"/>
</dbReference>
<dbReference type="PANTHER" id="PTHR14304:SF11">
    <property type="entry name" value="SAP DOMAIN-CONTAINING PROTEIN"/>
    <property type="match status" value="1"/>
</dbReference>
<feature type="domain" description="EF-hand" evidence="2">
    <location>
        <begin position="378"/>
        <end position="413"/>
    </location>
</feature>
<dbReference type="GO" id="GO:0005509">
    <property type="term" value="F:calcium ion binding"/>
    <property type="evidence" value="ECO:0007669"/>
    <property type="project" value="InterPro"/>
</dbReference>
<dbReference type="Pfam" id="PF19256">
    <property type="entry name" value="LAIKA"/>
    <property type="match status" value="1"/>
</dbReference>
<feature type="compositionally biased region" description="Basic residues" evidence="1">
    <location>
        <begin position="225"/>
        <end position="235"/>
    </location>
</feature>
<dbReference type="InterPro" id="IPR002048">
    <property type="entry name" value="EF_hand_dom"/>
</dbReference>
<gene>
    <name evidence="3" type="ORF">O6P43_032988</name>
</gene>
<dbReference type="GO" id="GO:0051301">
    <property type="term" value="P:cell division"/>
    <property type="evidence" value="ECO:0007669"/>
    <property type="project" value="UniProtKB-KW"/>
</dbReference>
<feature type="compositionally biased region" description="Basic and acidic residues" evidence="1">
    <location>
        <begin position="308"/>
        <end position="317"/>
    </location>
</feature>
<dbReference type="GO" id="GO:0005634">
    <property type="term" value="C:nucleus"/>
    <property type="evidence" value="ECO:0007669"/>
    <property type="project" value="TreeGrafter"/>
</dbReference>